<evidence type="ECO:0000259" key="1">
    <source>
        <dbReference type="Pfam" id="PF13208"/>
    </source>
</evidence>
<sequence>MGYPFLYFYGLERRLIADSPSIDEEVLLIAEVKRLRELFGHNSSFVNYSTELLNFVEMKHAVTDVPPGNVTILK</sequence>
<comment type="caution">
    <text evidence="2">The sequence shown here is derived from an EMBL/GenBank/DDBJ whole genome shotgun (WGS) entry which is preliminary data.</text>
</comment>
<name>A0A0D6Q3L0_KOMEU</name>
<dbReference type="AlphaFoldDB" id="A0A0D6Q3L0"/>
<dbReference type="Proteomes" id="UP000032675">
    <property type="component" value="Unassembled WGS sequence"/>
</dbReference>
<proteinExistence type="predicted"/>
<accession>A0A0D6Q3L0</accession>
<evidence type="ECO:0000313" key="3">
    <source>
        <dbReference type="Proteomes" id="UP000032675"/>
    </source>
</evidence>
<dbReference type="InterPro" id="IPR025266">
    <property type="entry name" value="TerB_N"/>
</dbReference>
<dbReference type="Pfam" id="PF13208">
    <property type="entry name" value="TerB_N"/>
    <property type="match status" value="1"/>
</dbReference>
<feature type="domain" description="TerB N-terminal" evidence="1">
    <location>
        <begin position="2"/>
        <end position="57"/>
    </location>
</feature>
<gene>
    <name evidence="2" type="ORF">Geu3261_0377_003</name>
</gene>
<reference evidence="2 3" key="1">
    <citation type="submission" date="2012-11" db="EMBL/GenBank/DDBJ databases">
        <title>Whole genome sequence of Gluconacetobacter europaeus NBRC3261.</title>
        <authorList>
            <person name="Azuma Y."/>
            <person name="Higashiura N."/>
            <person name="Hirakawa H."/>
            <person name="Matsushita K."/>
        </authorList>
    </citation>
    <scope>NUCLEOTIDE SEQUENCE [LARGE SCALE GENOMIC DNA]</scope>
    <source>
        <strain evidence="2 3">NBRC 3261</strain>
    </source>
</reference>
<organism evidence="2 3">
    <name type="scientific">Komagataeibacter europaeus NBRC 3261</name>
    <dbReference type="NCBI Taxonomy" id="1234669"/>
    <lineage>
        <taxon>Bacteria</taxon>
        <taxon>Pseudomonadati</taxon>
        <taxon>Pseudomonadota</taxon>
        <taxon>Alphaproteobacteria</taxon>
        <taxon>Acetobacterales</taxon>
        <taxon>Acetobacteraceae</taxon>
        <taxon>Komagataeibacter</taxon>
    </lineage>
</organism>
<protein>
    <submittedName>
        <fullName evidence="2">Plasma membrane H+-transporting two-sector ATPase</fullName>
    </submittedName>
</protein>
<dbReference type="EMBL" id="BANI01000316">
    <property type="protein sequence ID" value="GAN98024.1"/>
    <property type="molecule type" value="Genomic_DNA"/>
</dbReference>
<evidence type="ECO:0000313" key="2">
    <source>
        <dbReference type="EMBL" id="GAN98024.1"/>
    </source>
</evidence>